<sequence length="43" mass="5045">MYVRLCEGIILIYVCASAVEHYVMGYHFFAFLRVKDQIDMEVA</sequence>
<comment type="caution">
    <text evidence="1">The sequence shown here is derived from an EMBL/GenBank/DDBJ whole genome shotgun (WGS) entry which is preliminary data.</text>
</comment>
<organism evidence="1 2">
    <name type="scientific">Cuscuta epithymum</name>
    <dbReference type="NCBI Taxonomy" id="186058"/>
    <lineage>
        <taxon>Eukaryota</taxon>
        <taxon>Viridiplantae</taxon>
        <taxon>Streptophyta</taxon>
        <taxon>Embryophyta</taxon>
        <taxon>Tracheophyta</taxon>
        <taxon>Spermatophyta</taxon>
        <taxon>Magnoliopsida</taxon>
        <taxon>eudicotyledons</taxon>
        <taxon>Gunneridae</taxon>
        <taxon>Pentapetalae</taxon>
        <taxon>asterids</taxon>
        <taxon>lamiids</taxon>
        <taxon>Solanales</taxon>
        <taxon>Convolvulaceae</taxon>
        <taxon>Cuscuteae</taxon>
        <taxon>Cuscuta</taxon>
        <taxon>Cuscuta subgen. Cuscuta</taxon>
    </lineage>
</organism>
<reference evidence="1" key="1">
    <citation type="submission" date="2022-07" db="EMBL/GenBank/DDBJ databases">
        <authorList>
            <person name="Macas J."/>
            <person name="Novak P."/>
            <person name="Neumann P."/>
        </authorList>
    </citation>
    <scope>NUCLEOTIDE SEQUENCE</scope>
</reference>
<accession>A0AAV0FIG7</accession>
<protein>
    <submittedName>
        <fullName evidence="1">Uncharacterized protein</fullName>
    </submittedName>
</protein>
<dbReference type="EMBL" id="CAMAPF010000987">
    <property type="protein sequence ID" value="CAH9135376.1"/>
    <property type="molecule type" value="Genomic_DNA"/>
</dbReference>
<proteinExistence type="predicted"/>
<evidence type="ECO:0000313" key="1">
    <source>
        <dbReference type="EMBL" id="CAH9135376.1"/>
    </source>
</evidence>
<gene>
    <name evidence="1" type="ORF">CEPIT_LOCUS34459</name>
</gene>
<dbReference type="Proteomes" id="UP001152523">
    <property type="component" value="Unassembled WGS sequence"/>
</dbReference>
<dbReference type="AlphaFoldDB" id="A0AAV0FIG7"/>
<name>A0AAV0FIG7_9ASTE</name>
<evidence type="ECO:0000313" key="2">
    <source>
        <dbReference type="Proteomes" id="UP001152523"/>
    </source>
</evidence>
<keyword evidence="2" id="KW-1185">Reference proteome</keyword>